<keyword evidence="5" id="KW-0811">Translocation</keyword>
<dbReference type="InterPro" id="IPR041634">
    <property type="entry name" value="Nup188_C"/>
</dbReference>
<evidence type="ECO:0000259" key="8">
    <source>
        <dbReference type="Pfam" id="PF18378"/>
    </source>
</evidence>
<keyword evidence="3" id="KW-0509">mRNA transport</keyword>
<dbReference type="Pfam" id="PF18378">
    <property type="entry name" value="Nup188_C"/>
    <property type="match status" value="1"/>
</dbReference>
<evidence type="ECO:0000256" key="1">
    <source>
        <dbReference type="ARBA" id="ARBA00004567"/>
    </source>
</evidence>
<keyword evidence="11" id="KW-1185">Reference proteome</keyword>
<evidence type="ECO:0000256" key="4">
    <source>
        <dbReference type="ARBA" id="ARBA00022927"/>
    </source>
</evidence>
<protein>
    <recommendedName>
        <fullName evidence="12">Nucleoporin</fullName>
    </recommendedName>
</protein>
<proteinExistence type="predicted"/>
<feature type="domain" description="Nuclear pore protein Nup188 C-terminal" evidence="8">
    <location>
        <begin position="1486"/>
        <end position="1854"/>
    </location>
</feature>
<feature type="domain" description="Nucleoporin Nup188 N-terminal subdomain III" evidence="9">
    <location>
        <begin position="749"/>
        <end position="1184"/>
    </location>
</feature>
<evidence type="ECO:0000313" key="11">
    <source>
        <dbReference type="Proteomes" id="UP001305779"/>
    </source>
</evidence>
<sequence length="1860" mass="203279">MAPVADASYFPPLDRCLAGDSRLISWRTAYRALCDEESAVRNANLEQFLGDNDTVALLSNAIHPFPGPSQRSAQEFVTKTAPINVSQNSNGTYNLDEIKADAQWLSQEMQVEELVALRMAIIEWQERAADQLLNTALNPPTASSGQVVLSSSALGKSSFNFAASTNGQASRPALDFAKEDVRRRRLVDVYLSEKSHLLKLSTDLVTRAAADKSDIQGRHVGSLRDHTTTTWIDDLSTSVFEKFCSSEKRAEHEAFCLKNIESIGSVLELVRDPKKWPKRFQDNAEEAQVYLASSCSDLVALLRLLLANLYILDGIPSAPLVKKWYSVMDTYEYLNEFAAIFPDCETAQLLASVISLDILKLQLVVEEIVSAAGIETLGANALQGSSYAKDNECMAFLTTTFHHAATSQFICAAPAIYAWSIMTSIVGLVANQHRVGRENRIEQAGRAQDGTVDEQGLRDWRSELEHLYNDVLVVREWEAGSSTTSQVFLRLAVDDMNVNNLITILSSKTNGLFGSDIESATGFMCKEPLLGLLREGLDFAEYEAPVLDAILSVLAPAEFCSASLKQSSILGSKVYHDHGYFRTHLLDQALNRYPYELSPLLRLCTALARVENASGSDEMPEIVSQLDTMQAYTQIVHTTFSDYNLSDPDKGNNAIELSADLPMFVQKGQNFFQTTAQRALPSTASGTKSAEAWRQLFVPEGTEGRIIRPHRPYIFHLQHAHSGLEYLGLLLFSFTPSADIRQAAPDAVLDRVTVAEIVALFTALLSATLDQSSSKDNATYLLGRLGAVLPGEQDIVSVIAEVLESELLGHLDQNAHEGSLEVVTACIQFLNQLVTLFPERVWSILVRSSLLGAQDGAVSLASVVGGTEISVGRYHFLDACTKLHALLLDDALSGLVKRKAVIARSNHRFAQGGDAVDATPDRTMSAVLNAYQKILLDVLQNMPNWKFHVRQERSNITTNILDAFSKLLRCTYGVDVAKDPSKRLTNVLAPAAEALLGVCAPQTGPSPVVSTFRQLLPEGLPIAEDALPIHIRGLLVEQVKSSFKFLTLLIRTTKAGIDLSAAGDKGSTKEDKSKAAKQRTRNLASDLVKQFPTLASLLVSDHSLKADLFLLLSEVIEAMGSGDEDPPSVLAQLETTAQEAFLSVTTQLDRPLCDARVERRVWDFLSTVMSSKQSYFAAFLLTGQLPKKRVSRQESNAKAKSILAYVLDHVAAISILPPERANGMLKFIATAQQVWVWANTEIRSHPDFLKNTLTWIDTLGVAPRDPSPGSSIIFAKECEMASYLCNIYAISIHAGQETGDKTVLKSVISKLTFLREHGVTVNAYNRSLHRNLAENLKRKFPQAELSDFKRTAVNSTAYGTEFFYDRSFAKSVLNHDVSWHGRQGRTQGFSDEFARANANLSLLDAQTKLLTSWKTLAITICELANEEPSTHGVLAQVAEKCLLSNADPQLDQPGIADLLNERIELAFVLCSKVVALKVQDDKAKDLVKAAWELVNMSPVDFDVATAAEDVDYYRQLLQVLYLSILPHSFVGKSQQSGATSETQLFYLAPEISSILVSVVGKVIAQGFRALCANLHTDADLALPADFALLTALLQSVISTPGISSVHTLLSDIVADSSIVRGALSLYSWSDQLAEATAHDPIFGEVAVMFLLALSTVPPIAVQMALSGTLTQLSASNLSNYFRKPGGKGPFDEPHRMFVIWSEGFLPICLNLIDAVGPPIAAEVGTFLNSFPEQLHRAQRSLRNETPSPRNPRAGAVTLGLVSEANSLAMLSTILDSDEARAAAEGINAADIPALEFDVETVKALVEALSRKRNLSERLTPTTALEERWMRTVTDGTDNVLLQKALKEIEGMLAVVGGPDP</sequence>
<evidence type="ECO:0000259" key="9">
    <source>
        <dbReference type="Pfam" id="PF21093"/>
    </source>
</evidence>
<evidence type="ECO:0000256" key="3">
    <source>
        <dbReference type="ARBA" id="ARBA00022816"/>
    </source>
</evidence>
<dbReference type="InterPro" id="IPR044840">
    <property type="entry name" value="Nup188"/>
</dbReference>
<evidence type="ECO:0000313" key="10">
    <source>
        <dbReference type="EMBL" id="KAK4506695.1"/>
    </source>
</evidence>
<evidence type="ECO:0008006" key="12">
    <source>
        <dbReference type="Google" id="ProtNLM"/>
    </source>
</evidence>
<dbReference type="Gene3D" id="1.25.10.70">
    <property type="match status" value="1"/>
</dbReference>
<reference evidence="10 11" key="1">
    <citation type="journal article" date="2023" name="G3 (Bethesda)">
        <title>A chromosome-level genome assembly of Zasmidium syzygii isolated from banana leaves.</title>
        <authorList>
            <person name="van Westerhoven A.C."/>
            <person name="Mehrabi R."/>
            <person name="Talebi R."/>
            <person name="Steentjes M.B.F."/>
            <person name="Corcolon B."/>
            <person name="Chong P.A."/>
            <person name="Kema G.H.J."/>
            <person name="Seidl M.F."/>
        </authorList>
    </citation>
    <scope>NUCLEOTIDE SEQUENCE [LARGE SCALE GENOMIC DNA]</scope>
    <source>
        <strain evidence="10 11">P124</strain>
    </source>
</reference>
<dbReference type="PANTHER" id="PTHR31431">
    <property type="entry name" value="NUCLEOPORIN NUP188 HOMOLOG"/>
    <property type="match status" value="1"/>
</dbReference>
<keyword evidence="4" id="KW-0653">Protein transport</keyword>
<keyword evidence="7" id="KW-0539">Nucleus</keyword>
<gene>
    <name evidence="10" type="ORF">PRZ48_000428</name>
</gene>
<evidence type="ECO:0000256" key="7">
    <source>
        <dbReference type="ARBA" id="ARBA00023242"/>
    </source>
</evidence>
<organism evidence="10 11">
    <name type="scientific">Zasmidium cellare</name>
    <name type="common">Wine cellar mold</name>
    <name type="synonym">Racodium cellare</name>
    <dbReference type="NCBI Taxonomy" id="395010"/>
    <lineage>
        <taxon>Eukaryota</taxon>
        <taxon>Fungi</taxon>
        <taxon>Dikarya</taxon>
        <taxon>Ascomycota</taxon>
        <taxon>Pezizomycotina</taxon>
        <taxon>Dothideomycetes</taxon>
        <taxon>Dothideomycetidae</taxon>
        <taxon>Mycosphaerellales</taxon>
        <taxon>Mycosphaerellaceae</taxon>
        <taxon>Zasmidium</taxon>
    </lineage>
</organism>
<evidence type="ECO:0000256" key="5">
    <source>
        <dbReference type="ARBA" id="ARBA00023010"/>
    </source>
</evidence>
<accession>A0ABR0EZR0</accession>
<dbReference type="InterPro" id="IPR048883">
    <property type="entry name" value="Nup188_N-subdom_III"/>
</dbReference>
<dbReference type="EMBL" id="JAXOVC010000001">
    <property type="protein sequence ID" value="KAK4506695.1"/>
    <property type="molecule type" value="Genomic_DNA"/>
</dbReference>
<evidence type="ECO:0000256" key="6">
    <source>
        <dbReference type="ARBA" id="ARBA00023132"/>
    </source>
</evidence>
<evidence type="ECO:0000256" key="2">
    <source>
        <dbReference type="ARBA" id="ARBA00022448"/>
    </source>
</evidence>
<keyword evidence="2" id="KW-0813">Transport</keyword>
<comment type="caution">
    <text evidence="10">The sequence shown here is derived from an EMBL/GenBank/DDBJ whole genome shotgun (WGS) entry which is preliminary data.</text>
</comment>
<dbReference type="Pfam" id="PF21093">
    <property type="entry name" value="Nup188_N-subdom_III"/>
    <property type="match status" value="1"/>
</dbReference>
<name>A0ABR0EZR0_ZASCE</name>
<keyword evidence="6" id="KW-0906">Nuclear pore complex</keyword>
<comment type="subcellular location">
    <subcellularLocation>
        <location evidence="1">Nucleus</location>
        <location evidence="1">Nuclear pore complex</location>
    </subcellularLocation>
</comment>
<dbReference type="PANTHER" id="PTHR31431:SF1">
    <property type="entry name" value="NUCLEOPORIN NUP188"/>
    <property type="match status" value="1"/>
</dbReference>
<dbReference type="Proteomes" id="UP001305779">
    <property type="component" value="Unassembled WGS sequence"/>
</dbReference>